<accession>D2W2I7</accession>
<dbReference type="InterPro" id="IPR032675">
    <property type="entry name" value="LRR_dom_sf"/>
</dbReference>
<dbReference type="Proteomes" id="UP000006671">
    <property type="component" value="Unassembled WGS sequence"/>
</dbReference>
<dbReference type="InterPro" id="IPR001611">
    <property type="entry name" value="Leu-rich_rpt"/>
</dbReference>
<dbReference type="SUPFAM" id="SSF52047">
    <property type="entry name" value="RNI-like"/>
    <property type="match status" value="1"/>
</dbReference>
<dbReference type="PANTHER" id="PTHR13318:SF190">
    <property type="entry name" value="PARTNER OF PAIRED, ISOFORM B"/>
    <property type="match status" value="1"/>
</dbReference>
<gene>
    <name evidence="1" type="ORF">NAEGRDRAFT_75601</name>
</gene>
<sequence>MKRIFSAESGTGVQPPSKCKKMHEYSSPTLYDDILLNILPFLHNRKEIIPICSLVSKQWFDQCCKLPLSIKLTRGSTLNNLLFKNKLLSNLTQLDASNCYRLDDFVGLECIRELCQCEEMRNLKSLILFANEIDDECCKLIATSPYLKNLTRLDFGESEIREGIEYLANSENCKNLRILKLESLFNANKSILKALAYGKYFTNLTNLEINDIFVDEALDFGQLTQLTSLCLEISYIKNMEPITRNEHFKNLTSLNLCSNSFEREGCKEIANSKYLNQLTYLNLGGCRIGDGIIDIANSPNMSNLSSLIIYHGLCTKQACKYLCESKYITKLTYLDISNNDIGSEGVKMIVDSPNMINLTTLMIDNCGSDDSYNLISHSVFSNQLKIINIDNFDWDIRGKFNGIEKLIFTTLEVANLTEVNLLFNDVFPKLRKIASYHETYFKRNSISGEISSTPAGLKLFDKVYFSDEPSSDEE</sequence>
<dbReference type="GO" id="GO:0031146">
    <property type="term" value="P:SCF-dependent proteasomal ubiquitin-dependent protein catabolic process"/>
    <property type="evidence" value="ECO:0007669"/>
    <property type="project" value="TreeGrafter"/>
</dbReference>
<dbReference type="PANTHER" id="PTHR13318">
    <property type="entry name" value="PARTNER OF PAIRED, ISOFORM B-RELATED"/>
    <property type="match status" value="1"/>
</dbReference>
<name>D2W2I7_NAEGR</name>
<dbReference type="InParanoid" id="D2W2I7"/>
<organism evidence="2">
    <name type="scientific">Naegleria gruberi</name>
    <name type="common">Amoeba</name>
    <dbReference type="NCBI Taxonomy" id="5762"/>
    <lineage>
        <taxon>Eukaryota</taxon>
        <taxon>Discoba</taxon>
        <taxon>Heterolobosea</taxon>
        <taxon>Tetramitia</taxon>
        <taxon>Eutetramitia</taxon>
        <taxon>Vahlkampfiidae</taxon>
        <taxon>Naegleria</taxon>
    </lineage>
</organism>
<evidence type="ECO:0000313" key="2">
    <source>
        <dbReference type="Proteomes" id="UP000006671"/>
    </source>
</evidence>
<dbReference type="EMBL" id="GG738926">
    <property type="protein sequence ID" value="EFC36753.1"/>
    <property type="molecule type" value="Genomic_DNA"/>
</dbReference>
<dbReference type="Pfam" id="PF13516">
    <property type="entry name" value="LRR_6"/>
    <property type="match status" value="2"/>
</dbReference>
<proteinExistence type="predicted"/>
<reference evidence="1 2" key="1">
    <citation type="journal article" date="2010" name="Cell">
        <title>The genome of Naegleria gruberi illuminates early eukaryotic versatility.</title>
        <authorList>
            <person name="Fritz-Laylin L.K."/>
            <person name="Prochnik S.E."/>
            <person name="Ginger M.L."/>
            <person name="Dacks J.B."/>
            <person name="Carpenter M.L."/>
            <person name="Field M.C."/>
            <person name="Kuo A."/>
            <person name="Paredez A."/>
            <person name="Chapman J."/>
            <person name="Pham J."/>
            <person name="Shu S."/>
            <person name="Neupane R."/>
            <person name="Cipriano M."/>
            <person name="Mancuso J."/>
            <person name="Tu H."/>
            <person name="Salamov A."/>
            <person name="Lindquist E."/>
            <person name="Shapiro H."/>
            <person name="Lucas S."/>
            <person name="Grigoriev I.V."/>
            <person name="Cande W.Z."/>
            <person name="Fulton C."/>
            <person name="Rokhsar D.S."/>
            <person name="Dawson S.C."/>
        </authorList>
    </citation>
    <scope>NUCLEOTIDE SEQUENCE [LARGE SCALE GENOMIC DNA]</scope>
    <source>
        <strain evidence="1 2">NEG-M</strain>
    </source>
</reference>
<dbReference type="VEuPathDB" id="AmoebaDB:NAEGRDRAFT_75601"/>
<dbReference type="KEGG" id="ngr:NAEGRDRAFT_75601"/>
<dbReference type="RefSeq" id="XP_002669497.1">
    <property type="nucleotide sequence ID" value="XM_002669451.1"/>
</dbReference>
<dbReference type="Gene3D" id="3.80.10.10">
    <property type="entry name" value="Ribonuclease Inhibitor"/>
    <property type="match status" value="2"/>
</dbReference>
<dbReference type="GO" id="GO:0019005">
    <property type="term" value="C:SCF ubiquitin ligase complex"/>
    <property type="evidence" value="ECO:0007669"/>
    <property type="project" value="TreeGrafter"/>
</dbReference>
<evidence type="ECO:0000313" key="1">
    <source>
        <dbReference type="EMBL" id="EFC36753.1"/>
    </source>
</evidence>
<protein>
    <submittedName>
        <fullName evidence="1">Predicted protein</fullName>
    </submittedName>
</protein>
<dbReference type="AlphaFoldDB" id="D2W2I7"/>
<keyword evidence="2" id="KW-1185">Reference proteome</keyword>
<dbReference type="GeneID" id="8860959"/>